<dbReference type="GO" id="GO:0004144">
    <property type="term" value="F:diacylglycerol O-acyltransferase activity"/>
    <property type="evidence" value="ECO:0007669"/>
    <property type="project" value="UniProtKB-EC"/>
</dbReference>
<dbReference type="EMBL" id="CP001958">
    <property type="protein sequence ID" value="ADG99131.1"/>
    <property type="molecule type" value="Genomic_DNA"/>
</dbReference>
<dbReference type="InterPro" id="IPR050583">
    <property type="entry name" value="Mycobacterial_A85_antigen"/>
</dbReference>
<dbReference type="Pfam" id="PF00756">
    <property type="entry name" value="Esterase"/>
    <property type="match status" value="1"/>
</dbReference>
<dbReference type="Proteomes" id="UP000002247">
    <property type="component" value="Chromosome"/>
</dbReference>
<dbReference type="GO" id="GO:0050348">
    <property type="term" value="F:trehalose O-mycolyltransferase activity"/>
    <property type="evidence" value="ECO:0007669"/>
    <property type="project" value="UniProtKB-EC"/>
</dbReference>
<evidence type="ECO:0000313" key="10">
    <source>
        <dbReference type="EMBL" id="ADG99131.1"/>
    </source>
</evidence>
<accession>D6ZCG2</accession>
<evidence type="ECO:0000256" key="8">
    <source>
        <dbReference type="ARBA" id="ARBA00048109"/>
    </source>
</evidence>
<evidence type="ECO:0000313" key="11">
    <source>
        <dbReference type="Proteomes" id="UP000002247"/>
    </source>
</evidence>
<evidence type="ECO:0000256" key="2">
    <source>
        <dbReference type="ARBA" id="ARBA00005874"/>
    </source>
</evidence>
<protein>
    <recommendedName>
        <fullName evidence="7">Acyl-CoA:diacylglycerol acyltransferase</fullName>
        <ecNumber evidence="3">2.3.1.122</ecNumber>
        <ecNumber evidence="4">2.3.1.20</ecNumber>
    </recommendedName>
</protein>
<comment type="similarity">
    <text evidence="2">Belongs to the mycobacterial A85 antigen family.</text>
</comment>
<evidence type="ECO:0000256" key="3">
    <source>
        <dbReference type="ARBA" id="ARBA00012820"/>
    </source>
</evidence>
<dbReference type="SUPFAM" id="SSF53474">
    <property type="entry name" value="alpha/beta-Hydrolases"/>
    <property type="match status" value="1"/>
</dbReference>
<keyword evidence="5" id="KW-0808">Transferase</keyword>
<evidence type="ECO:0000256" key="9">
    <source>
        <dbReference type="SAM" id="MobiDB-lite"/>
    </source>
</evidence>
<dbReference type="RefSeq" id="WP_013139580.1">
    <property type="nucleotide sequence ID" value="NC_014168.1"/>
</dbReference>
<sequence length="338" mass="36675">MENSAQSAPRAADAGPNRSFSRRRFGLLASAGAAGLVLADHMPRAFATPPDDHAGSDPNDGVEEHMVPTPEMPDVKVRLWRATNGSKKSVILLDGLRATWDVSGWEHMTNVYEAAKKGITVVMPVGGNASFYTDWDAPSNLNNQPYRYMWETFIGTTLPNFLGAQGLSSTGNALMGLSMGGGAALILAANHRDRFAFAGALSGFLNITAPGMREAIRAAMLSEQGFNSDNMWGPPWSPRWPQNDPTMRINDLKGIPLYISAGRGGATEKDNDLSGVDKVSATGLETIAYSQTKSFQEKAQQVGLDARFVFDAAGTHNWPYWQDHFWDSLDYMKQSIGA</sequence>
<evidence type="ECO:0000256" key="5">
    <source>
        <dbReference type="ARBA" id="ARBA00022679"/>
    </source>
</evidence>
<dbReference type="EC" id="2.3.1.122" evidence="3"/>
<keyword evidence="11" id="KW-1185">Reference proteome</keyword>
<dbReference type="OrthoDB" id="4366784at2"/>
<dbReference type="InterPro" id="IPR000801">
    <property type="entry name" value="Esterase-like"/>
</dbReference>
<feature type="region of interest" description="Disordered" evidence="9">
    <location>
        <begin position="44"/>
        <end position="68"/>
    </location>
</feature>
<dbReference type="STRING" id="640132.Srot_2697"/>
<dbReference type="KEGG" id="srt:Srot_2697"/>
<comment type="catalytic activity">
    <reaction evidence="1">
        <text>2 alpha,alpha'-trehalose 6-mycolate = alpha,alpha'-trehalose 6,6'-bismycolate + alpha,alpha-trehalose</text>
        <dbReference type="Rhea" id="RHEA:23472"/>
        <dbReference type="ChEBI" id="CHEBI:16551"/>
        <dbReference type="ChEBI" id="CHEBI:18195"/>
        <dbReference type="ChEBI" id="CHEBI:18234"/>
        <dbReference type="EC" id="2.3.1.122"/>
    </reaction>
</comment>
<dbReference type="HOGENOM" id="CLU_026624_3_1_11"/>
<gene>
    <name evidence="10" type="ordered locus">Srot_2697</name>
</gene>
<evidence type="ECO:0000256" key="1">
    <source>
        <dbReference type="ARBA" id="ARBA00000697"/>
    </source>
</evidence>
<name>D6ZCG2_SEGRD</name>
<dbReference type="eggNOG" id="COG0627">
    <property type="taxonomic scope" value="Bacteria"/>
</dbReference>
<keyword evidence="6" id="KW-0012">Acyltransferase</keyword>
<dbReference type="InterPro" id="IPR006311">
    <property type="entry name" value="TAT_signal"/>
</dbReference>
<evidence type="ECO:0000256" key="4">
    <source>
        <dbReference type="ARBA" id="ARBA00013244"/>
    </source>
</evidence>
<evidence type="ECO:0000256" key="7">
    <source>
        <dbReference type="ARBA" id="ARBA00032572"/>
    </source>
</evidence>
<evidence type="ECO:0000256" key="6">
    <source>
        <dbReference type="ARBA" id="ARBA00023315"/>
    </source>
</evidence>
<dbReference type="Gene3D" id="3.40.50.1820">
    <property type="entry name" value="alpha/beta hydrolase"/>
    <property type="match status" value="1"/>
</dbReference>
<proteinExistence type="inferred from homology"/>
<reference evidence="10 11" key="1">
    <citation type="journal article" date="2010" name="Stand. Genomic Sci.">
        <title>Complete genome sequence of Segniliparus rotundus type strain (CDC 1076).</title>
        <authorList>
            <person name="Sikorski J."/>
            <person name="Lapidus A."/>
            <person name="Copeland A."/>
            <person name="Misra M."/>
            <person name="Glavina Del Rio T."/>
            <person name="Nolan M."/>
            <person name="Lucas S."/>
            <person name="Chen F."/>
            <person name="Tice H."/>
            <person name="Cheng J.F."/>
            <person name="Jando M."/>
            <person name="Schneider S."/>
            <person name="Bruce D."/>
            <person name="Goodwin L."/>
            <person name="Pitluck S."/>
            <person name="Liolios K."/>
            <person name="Mikhailova N."/>
            <person name="Pati A."/>
            <person name="Ivanova N."/>
            <person name="Mavromatis K."/>
            <person name="Chen A."/>
            <person name="Palaniappan K."/>
            <person name="Chertkov O."/>
            <person name="Land M."/>
            <person name="Hauser L."/>
            <person name="Chang Y.J."/>
            <person name="Jeffries C.D."/>
            <person name="Brettin T."/>
            <person name="Detter J.C."/>
            <person name="Han C."/>
            <person name="Rohde M."/>
            <person name="Goker M."/>
            <person name="Bristow J."/>
            <person name="Eisen J.A."/>
            <person name="Markowitz V."/>
            <person name="Hugenholtz P."/>
            <person name="Kyrpides N.C."/>
            <person name="Klenk H.P."/>
        </authorList>
    </citation>
    <scope>NUCLEOTIDE SEQUENCE [LARGE SCALE GENOMIC DNA]</scope>
    <source>
        <strain evidence="11">ATCC BAA-972 / CDC 1076 / CIP 108378 / DSM 44985 / JCM 13578</strain>
    </source>
</reference>
<organism evidence="10 11">
    <name type="scientific">Segniliparus rotundus (strain ATCC BAA-972 / CDC 1076 / CIP 108378 / DSM 44985 / JCM 13578)</name>
    <dbReference type="NCBI Taxonomy" id="640132"/>
    <lineage>
        <taxon>Bacteria</taxon>
        <taxon>Bacillati</taxon>
        <taxon>Actinomycetota</taxon>
        <taxon>Actinomycetes</taxon>
        <taxon>Mycobacteriales</taxon>
        <taxon>Segniliparaceae</taxon>
        <taxon>Segniliparus</taxon>
    </lineage>
</organism>
<dbReference type="PROSITE" id="PS51318">
    <property type="entry name" value="TAT"/>
    <property type="match status" value="1"/>
</dbReference>
<dbReference type="InterPro" id="IPR029058">
    <property type="entry name" value="AB_hydrolase_fold"/>
</dbReference>
<dbReference type="EC" id="2.3.1.20" evidence="4"/>
<comment type="catalytic activity">
    <reaction evidence="8">
        <text>an acyl-CoA + a 1,2-diacyl-sn-glycerol = a triacyl-sn-glycerol + CoA</text>
        <dbReference type="Rhea" id="RHEA:10868"/>
        <dbReference type="ChEBI" id="CHEBI:17815"/>
        <dbReference type="ChEBI" id="CHEBI:57287"/>
        <dbReference type="ChEBI" id="CHEBI:58342"/>
        <dbReference type="ChEBI" id="CHEBI:64615"/>
        <dbReference type="EC" id="2.3.1.20"/>
    </reaction>
</comment>
<dbReference type="PANTHER" id="PTHR48098">
    <property type="entry name" value="ENTEROCHELIN ESTERASE-RELATED"/>
    <property type="match status" value="1"/>
</dbReference>
<dbReference type="AlphaFoldDB" id="D6ZCG2"/>
<dbReference type="PANTHER" id="PTHR48098:SF1">
    <property type="entry name" value="DIACYLGLYCEROL ACYLTRANSFERASE_MYCOLYLTRANSFERASE AG85A"/>
    <property type="match status" value="1"/>
</dbReference>